<organism evidence="1 2">
    <name type="scientific">Leptospira weilii str. Ecochallenge</name>
    <dbReference type="NCBI Taxonomy" id="1049986"/>
    <lineage>
        <taxon>Bacteria</taxon>
        <taxon>Pseudomonadati</taxon>
        <taxon>Spirochaetota</taxon>
        <taxon>Spirochaetia</taxon>
        <taxon>Leptospirales</taxon>
        <taxon>Leptospiraceae</taxon>
        <taxon>Leptospira</taxon>
    </lineage>
</organism>
<name>N1UAV6_9LEPT</name>
<evidence type="ECO:0000313" key="1">
    <source>
        <dbReference type="EMBL" id="EMY13205.1"/>
    </source>
</evidence>
<dbReference type="AlphaFoldDB" id="N1UAV6"/>
<sequence length="53" mass="6040">MGLISNFKVNFSPAVLLLFLLSFSLFSETKILPLEDLQKTDSNFREKTGTIKF</sequence>
<protein>
    <submittedName>
        <fullName evidence="1">Uncharacterized protein</fullName>
    </submittedName>
</protein>
<proteinExistence type="predicted"/>
<gene>
    <name evidence="1" type="ORF">LEP1GSC043_0752</name>
</gene>
<evidence type="ECO:0000313" key="2">
    <source>
        <dbReference type="Proteomes" id="UP000012249"/>
    </source>
</evidence>
<dbReference type="EMBL" id="AHMI02000246">
    <property type="protein sequence ID" value="EMY13205.1"/>
    <property type="molecule type" value="Genomic_DNA"/>
</dbReference>
<dbReference type="Proteomes" id="UP000012249">
    <property type="component" value="Unassembled WGS sequence"/>
</dbReference>
<accession>N1UAV6</accession>
<reference evidence="1 2" key="1">
    <citation type="submission" date="2013-02" db="EMBL/GenBank/DDBJ databases">
        <authorList>
            <person name="Harkins D.M."/>
            <person name="Durkin A.S."/>
            <person name="Brinkac L.M."/>
            <person name="Haft D.H."/>
            <person name="Selengut J.D."/>
            <person name="Sanka R."/>
            <person name="DePew J."/>
            <person name="Purushe J."/>
            <person name="Haake D.A."/>
            <person name="Matsunaga J."/>
            <person name="Vinetz J.M."/>
            <person name="Sutton G.G."/>
            <person name="Nierman W.C."/>
            <person name="Fouts D.E."/>
        </authorList>
    </citation>
    <scope>NUCLEOTIDE SEQUENCE [LARGE SCALE GENOMIC DNA]</scope>
    <source>
        <strain evidence="1 2">Ecochallenge</strain>
    </source>
</reference>
<comment type="caution">
    <text evidence="1">The sequence shown here is derived from an EMBL/GenBank/DDBJ whole genome shotgun (WGS) entry which is preliminary data.</text>
</comment>